<keyword evidence="1" id="KW-0472">Membrane</keyword>
<reference evidence="2 3" key="1">
    <citation type="submission" date="2019-06" db="EMBL/GenBank/DDBJ databases">
        <title>Draft genomes of female and male turbot (Scophthalmus maximus).</title>
        <authorList>
            <person name="Xu H."/>
            <person name="Xu X.-W."/>
            <person name="Shao C."/>
            <person name="Chen S."/>
        </authorList>
    </citation>
    <scope>NUCLEOTIDE SEQUENCE [LARGE SCALE GENOMIC DNA]</scope>
    <source>
        <strain evidence="2">Ysfricsl-2016a</strain>
        <tissue evidence="2">Blood</tissue>
    </source>
</reference>
<evidence type="ECO:0000256" key="1">
    <source>
        <dbReference type="SAM" id="Phobius"/>
    </source>
</evidence>
<accession>A0A6A4STL5</accession>
<sequence length="271" mass="31831">MIYLVAPFSPPFQVILPNTNIQRPDKRTVGEDQSVLLDGGRRFRSYRKHVRAWQQLRIFMNEEMIIFNKFLLFVRIPYLCASTQAFISMDIYHHFPFHSILIQTSILLGCTAFVMSLEEILIYQHHKLAKYGGNSPPLKRTLIVSTRTNRTVYIEFKIGQTLHKTSLNAIRLWFNCSLIPMDKANVLHRVIIANDCSARGAESGNERKKARKKEERRFQVLWIGVYMWPFLLIMDLYPALCTVYYTEPTVNRNSQHQVEVVTWVWKDYAIE</sequence>
<name>A0A6A4STL5_SCOMX</name>
<protein>
    <submittedName>
        <fullName evidence="2">Uncharacterized protein</fullName>
    </submittedName>
</protein>
<dbReference type="AlphaFoldDB" id="A0A6A4STL5"/>
<evidence type="ECO:0000313" key="2">
    <source>
        <dbReference type="EMBL" id="KAF0033452.1"/>
    </source>
</evidence>
<comment type="caution">
    <text evidence="2">The sequence shown here is derived from an EMBL/GenBank/DDBJ whole genome shotgun (WGS) entry which is preliminary data.</text>
</comment>
<feature type="transmembrane region" description="Helical" evidence="1">
    <location>
        <begin position="220"/>
        <end position="245"/>
    </location>
</feature>
<feature type="transmembrane region" description="Helical" evidence="1">
    <location>
        <begin position="70"/>
        <end position="89"/>
    </location>
</feature>
<organism evidence="2 3">
    <name type="scientific">Scophthalmus maximus</name>
    <name type="common">Turbot</name>
    <name type="synonym">Psetta maxima</name>
    <dbReference type="NCBI Taxonomy" id="52904"/>
    <lineage>
        <taxon>Eukaryota</taxon>
        <taxon>Metazoa</taxon>
        <taxon>Chordata</taxon>
        <taxon>Craniata</taxon>
        <taxon>Vertebrata</taxon>
        <taxon>Euteleostomi</taxon>
        <taxon>Actinopterygii</taxon>
        <taxon>Neopterygii</taxon>
        <taxon>Teleostei</taxon>
        <taxon>Neoteleostei</taxon>
        <taxon>Acanthomorphata</taxon>
        <taxon>Carangaria</taxon>
        <taxon>Pleuronectiformes</taxon>
        <taxon>Pleuronectoidei</taxon>
        <taxon>Scophthalmidae</taxon>
        <taxon>Scophthalmus</taxon>
    </lineage>
</organism>
<gene>
    <name evidence="2" type="ORF">F2P81_013518</name>
</gene>
<keyword evidence="1" id="KW-1133">Transmembrane helix</keyword>
<dbReference type="Proteomes" id="UP000438429">
    <property type="component" value="Unassembled WGS sequence"/>
</dbReference>
<evidence type="ECO:0000313" key="3">
    <source>
        <dbReference type="Proteomes" id="UP000438429"/>
    </source>
</evidence>
<feature type="transmembrane region" description="Helical" evidence="1">
    <location>
        <begin position="95"/>
        <end position="117"/>
    </location>
</feature>
<dbReference type="EMBL" id="VEVO01000012">
    <property type="protein sequence ID" value="KAF0033452.1"/>
    <property type="molecule type" value="Genomic_DNA"/>
</dbReference>
<proteinExistence type="predicted"/>
<keyword evidence="1" id="KW-0812">Transmembrane</keyword>